<proteinExistence type="predicted"/>
<dbReference type="Pfam" id="PF00109">
    <property type="entry name" value="ketoacyl-synt"/>
    <property type="match status" value="1"/>
</dbReference>
<keyword evidence="3" id="KW-0808">Transferase</keyword>
<dbReference type="STRING" id="215250.A0A316YNV9"/>
<dbReference type="InParanoid" id="A0A316YNV9"/>
<keyword evidence="2" id="KW-0597">Phosphoprotein</keyword>
<dbReference type="SUPFAM" id="SSF53901">
    <property type="entry name" value="Thiolase-like"/>
    <property type="match status" value="2"/>
</dbReference>
<dbReference type="AlphaFoldDB" id="A0A316YNV9"/>
<dbReference type="GO" id="GO:0006633">
    <property type="term" value="P:fatty acid biosynthetic process"/>
    <property type="evidence" value="ECO:0007669"/>
    <property type="project" value="InterPro"/>
</dbReference>
<sequence>MSVPYGNFLDSVDKFDNQLFSMSPKESIQLDPQHRLALMCCYEAMEDAGFVPEQMSSYLTTRVGCFIGASSDDYRENASSGIGAYFITGNIRAFIPGHVSFSWNLEGPSNSIDTACSSSLVAIESACDALLNKQCDAALAGGVTILTQPQMFMGYERAGMLSPSGQSRTFDDSVNGICRGDGVGVVMLKRLSTAVAEGDNILGVIRGCQSNFSSLDDKTRLAAPSQQMLENLFRQSCKLAKVNPLDVTYIDAHGAG</sequence>
<evidence type="ECO:0000256" key="3">
    <source>
        <dbReference type="ARBA" id="ARBA00022679"/>
    </source>
</evidence>
<dbReference type="GO" id="GO:0004312">
    <property type="term" value="F:fatty acid synthase activity"/>
    <property type="evidence" value="ECO:0007669"/>
    <property type="project" value="TreeGrafter"/>
</dbReference>
<evidence type="ECO:0000256" key="1">
    <source>
        <dbReference type="ARBA" id="ARBA00022450"/>
    </source>
</evidence>
<gene>
    <name evidence="5" type="ORF">FA10DRAFT_229800</name>
</gene>
<dbReference type="InterPro" id="IPR014031">
    <property type="entry name" value="Ketoacyl_synth_C"/>
</dbReference>
<name>A0A316YNV9_9BASI</name>
<dbReference type="OrthoDB" id="329835at2759"/>
<dbReference type="Gene3D" id="3.40.47.10">
    <property type="match status" value="1"/>
</dbReference>
<feature type="non-terminal residue" evidence="5">
    <location>
        <position position="256"/>
    </location>
</feature>
<dbReference type="InterPro" id="IPR050091">
    <property type="entry name" value="PKS_NRPS_Biosynth_Enz"/>
</dbReference>
<evidence type="ECO:0000259" key="4">
    <source>
        <dbReference type="PROSITE" id="PS52004"/>
    </source>
</evidence>
<evidence type="ECO:0000256" key="2">
    <source>
        <dbReference type="ARBA" id="ARBA00022553"/>
    </source>
</evidence>
<dbReference type="Proteomes" id="UP000245768">
    <property type="component" value="Unassembled WGS sequence"/>
</dbReference>
<dbReference type="CDD" id="cd00833">
    <property type="entry name" value="PKS"/>
    <property type="match status" value="1"/>
</dbReference>
<reference evidence="5 6" key="1">
    <citation type="journal article" date="2018" name="Mol. Biol. Evol.">
        <title>Broad Genomic Sampling Reveals a Smut Pathogenic Ancestry of the Fungal Clade Ustilaginomycotina.</title>
        <authorList>
            <person name="Kijpornyongpan T."/>
            <person name="Mondo S.J."/>
            <person name="Barry K."/>
            <person name="Sandor L."/>
            <person name="Lee J."/>
            <person name="Lipzen A."/>
            <person name="Pangilinan J."/>
            <person name="LaButti K."/>
            <person name="Hainaut M."/>
            <person name="Henrissat B."/>
            <person name="Grigoriev I.V."/>
            <person name="Spatafora J.W."/>
            <person name="Aime M.C."/>
        </authorList>
    </citation>
    <scope>NUCLEOTIDE SEQUENCE [LARGE SCALE GENOMIC DNA]</scope>
    <source>
        <strain evidence="5 6">MCA 4198</strain>
    </source>
</reference>
<dbReference type="InterPro" id="IPR014030">
    <property type="entry name" value="Ketoacyl_synth_N"/>
</dbReference>
<feature type="domain" description="Ketosynthase family 3 (KS3)" evidence="4">
    <location>
        <begin position="1"/>
        <end position="256"/>
    </location>
</feature>
<organism evidence="5 6">
    <name type="scientific">Acaromyces ingoldii</name>
    <dbReference type="NCBI Taxonomy" id="215250"/>
    <lineage>
        <taxon>Eukaryota</taxon>
        <taxon>Fungi</taxon>
        <taxon>Dikarya</taxon>
        <taxon>Basidiomycota</taxon>
        <taxon>Ustilaginomycotina</taxon>
        <taxon>Exobasidiomycetes</taxon>
        <taxon>Exobasidiales</taxon>
        <taxon>Cryptobasidiaceae</taxon>
        <taxon>Acaromyces</taxon>
    </lineage>
</organism>
<accession>A0A316YNV9</accession>
<dbReference type="SMART" id="SM00825">
    <property type="entry name" value="PKS_KS"/>
    <property type="match status" value="1"/>
</dbReference>
<dbReference type="InterPro" id="IPR018201">
    <property type="entry name" value="Ketoacyl_synth_AS"/>
</dbReference>
<evidence type="ECO:0000313" key="6">
    <source>
        <dbReference type="Proteomes" id="UP000245768"/>
    </source>
</evidence>
<dbReference type="GeneID" id="37040723"/>
<dbReference type="PANTHER" id="PTHR43775:SF37">
    <property type="entry name" value="SI:DKEY-61P9.11"/>
    <property type="match status" value="1"/>
</dbReference>
<dbReference type="PANTHER" id="PTHR43775">
    <property type="entry name" value="FATTY ACID SYNTHASE"/>
    <property type="match status" value="1"/>
</dbReference>
<keyword evidence="6" id="KW-1185">Reference proteome</keyword>
<dbReference type="PROSITE" id="PS00606">
    <property type="entry name" value="KS3_1"/>
    <property type="match status" value="1"/>
</dbReference>
<dbReference type="PROSITE" id="PS52004">
    <property type="entry name" value="KS3_2"/>
    <property type="match status" value="1"/>
</dbReference>
<protein>
    <submittedName>
        <fullName evidence="5">Ketoacyl-synt-domain-containing protein</fullName>
    </submittedName>
</protein>
<evidence type="ECO:0000313" key="5">
    <source>
        <dbReference type="EMBL" id="PWN89743.1"/>
    </source>
</evidence>
<dbReference type="GO" id="GO:0004315">
    <property type="term" value="F:3-oxoacyl-[acyl-carrier-protein] synthase activity"/>
    <property type="evidence" value="ECO:0007669"/>
    <property type="project" value="InterPro"/>
</dbReference>
<dbReference type="InterPro" id="IPR020841">
    <property type="entry name" value="PKS_Beta-ketoAc_synthase_dom"/>
</dbReference>
<dbReference type="EMBL" id="KZ819636">
    <property type="protein sequence ID" value="PWN89743.1"/>
    <property type="molecule type" value="Genomic_DNA"/>
</dbReference>
<dbReference type="RefSeq" id="XP_025376941.1">
    <property type="nucleotide sequence ID" value="XM_025518807.1"/>
</dbReference>
<keyword evidence="1" id="KW-0596">Phosphopantetheine</keyword>
<dbReference type="GO" id="GO:0044550">
    <property type="term" value="P:secondary metabolite biosynthetic process"/>
    <property type="evidence" value="ECO:0007669"/>
    <property type="project" value="TreeGrafter"/>
</dbReference>
<dbReference type="InterPro" id="IPR016039">
    <property type="entry name" value="Thiolase-like"/>
</dbReference>
<dbReference type="Pfam" id="PF02801">
    <property type="entry name" value="Ketoacyl-synt_C"/>
    <property type="match status" value="1"/>
</dbReference>